<comment type="subcellular location">
    <subcellularLocation>
        <location evidence="2">Cell membrane</location>
        <topology evidence="2">Multi-pass membrane protein</topology>
    </subcellularLocation>
</comment>
<dbReference type="GO" id="GO:0055085">
    <property type="term" value="P:transmembrane transport"/>
    <property type="evidence" value="ECO:0007669"/>
    <property type="project" value="InterPro"/>
</dbReference>
<evidence type="ECO:0000256" key="6">
    <source>
        <dbReference type="ARBA" id="ARBA00022989"/>
    </source>
</evidence>
<keyword evidence="5 9" id="KW-0812">Transmembrane</keyword>
<evidence type="ECO:0000256" key="9">
    <source>
        <dbReference type="SAM" id="Phobius"/>
    </source>
</evidence>
<dbReference type="Pfam" id="PF03739">
    <property type="entry name" value="LptF_LptG"/>
    <property type="match status" value="1"/>
</dbReference>
<organism evidence="10 11">
    <name type="scientific">Candidatus Avisuccinivibrio stercorigallinarum</name>
    <dbReference type="NCBI Taxonomy" id="2840704"/>
    <lineage>
        <taxon>Bacteria</taxon>
        <taxon>Pseudomonadati</taxon>
        <taxon>Pseudomonadota</taxon>
        <taxon>Gammaproteobacteria</taxon>
        <taxon>Aeromonadales</taxon>
        <taxon>Succinivibrionaceae</taxon>
        <taxon>Succinivibrionaceae incertae sedis</taxon>
        <taxon>Candidatus Avisuccinivibrio</taxon>
    </lineage>
</organism>
<feature type="transmembrane region" description="Helical" evidence="9">
    <location>
        <begin position="272"/>
        <end position="290"/>
    </location>
</feature>
<comment type="function">
    <text evidence="1">Part of the ABC transporter complex LptBFG involved in the translocation of lipopolysaccharide (LPS) from the inner membrane to the outer membrane.</text>
</comment>
<evidence type="ECO:0000256" key="8">
    <source>
        <dbReference type="ARBA" id="ARBA00026081"/>
    </source>
</evidence>
<evidence type="ECO:0000313" key="10">
    <source>
        <dbReference type="EMBL" id="MBO8414872.1"/>
    </source>
</evidence>
<feature type="transmembrane region" description="Helical" evidence="9">
    <location>
        <begin position="98"/>
        <end position="118"/>
    </location>
</feature>
<feature type="transmembrane region" description="Helical" evidence="9">
    <location>
        <begin position="302"/>
        <end position="325"/>
    </location>
</feature>
<name>A0A9D9D9L1_9GAMM</name>
<dbReference type="EMBL" id="JADINH010000007">
    <property type="protein sequence ID" value="MBO8414872.1"/>
    <property type="molecule type" value="Genomic_DNA"/>
</dbReference>
<sequence length="353" mass="38864">MGILDKYVAKQVLLSVLLVTVFLLILVGLITFIDQMRYIGRGEIGFTFLIGYLGLQLPGILVLYFPIAVLMGGVIGLGVMARSSELIILQSIGISRTGIVLSALKLLFPVILIVFAIGELVVPRMEQYAANQYNLYASNGSISITYDGLWLREGSSFIGVRYTMSDNSLMDIVRYDFDGDDLVAVSKAKSGSYQDGIWQMHEVSKTIYHDGFVTPLTLETEDWKLNLNPDRVQILGQNSIGLTIDSLIDYITYLELNGQESDTYRLELYNKLFSPLATVVMLLLAASTVFGPLRTMTMGARIVAGFALGFSFYVANQFGAPFALVYGIPPLVGSLLPTLIFLALAVYLLRART</sequence>
<dbReference type="AlphaFoldDB" id="A0A9D9D9L1"/>
<feature type="transmembrane region" description="Helical" evidence="9">
    <location>
        <begin position="53"/>
        <end position="77"/>
    </location>
</feature>
<proteinExistence type="inferred from homology"/>
<reference evidence="10" key="1">
    <citation type="submission" date="2020-10" db="EMBL/GenBank/DDBJ databases">
        <authorList>
            <person name="Gilroy R."/>
        </authorList>
    </citation>
    <scope>NUCLEOTIDE SEQUENCE</scope>
    <source>
        <strain evidence="10">17213</strain>
    </source>
</reference>
<comment type="similarity">
    <text evidence="3">Belongs to the LptF/LptG family.</text>
</comment>
<dbReference type="Proteomes" id="UP000823631">
    <property type="component" value="Unassembled WGS sequence"/>
</dbReference>
<evidence type="ECO:0000256" key="4">
    <source>
        <dbReference type="ARBA" id="ARBA00022475"/>
    </source>
</evidence>
<accession>A0A9D9D9L1</accession>
<dbReference type="NCBIfam" id="TIGR04408">
    <property type="entry name" value="LptG_lptG"/>
    <property type="match status" value="1"/>
</dbReference>
<dbReference type="PANTHER" id="PTHR33529">
    <property type="entry name" value="SLR0882 PROTEIN-RELATED"/>
    <property type="match status" value="1"/>
</dbReference>
<reference evidence="10" key="2">
    <citation type="journal article" date="2021" name="PeerJ">
        <title>Extensive microbial diversity within the chicken gut microbiome revealed by metagenomics and culture.</title>
        <authorList>
            <person name="Gilroy R."/>
            <person name="Ravi A."/>
            <person name="Getino M."/>
            <person name="Pursley I."/>
            <person name="Horton D.L."/>
            <person name="Alikhan N.F."/>
            <person name="Baker D."/>
            <person name="Gharbi K."/>
            <person name="Hall N."/>
            <person name="Watson M."/>
            <person name="Adriaenssens E.M."/>
            <person name="Foster-Nyarko E."/>
            <person name="Jarju S."/>
            <person name="Secka A."/>
            <person name="Antonio M."/>
            <person name="Oren A."/>
            <person name="Chaudhuri R.R."/>
            <person name="La Ragione R."/>
            <person name="Hildebrand F."/>
            <person name="Pallen M.J."/>
        </authorList>
    </citation>
    <scope>NUCLEOTIDE SEQUENCE</scope>
    <source>
        <strain evidence="10">17213</strain>
    </source>
</reference>
<gene>
    <name evidence="10" type="primary">lptG</name>
    <name evidence="10" type="ORF">IAB19_00615</name>
</gene>
<evidence type="ECO:0000313" key="11">
    <source>
        <dbReference type="Proteomes" id="UP000823631"/>
    </source>
</evidence>
<evidence type="ECO:0000256" key="3">
    <source>
        <dbReference type="ARBA" id="ARBA00007725"/>
    </source>
</evidence>
<dbReference type="PANTHER" id="PTHR33529:SF2">
    <property type="entry name" value="LIPOPOLYSACCHARIDE EXPORT SYSTEM PERMEASE PROTEIN LPTG"/>
    <property type="match status" value="1"/>
</dbReference>
<dbReference type="InterPro" id="IPR030923">
    <property type="entry name" value="LptG"/>
</dbReference>
<keyword evidence="7 9" id="KW-0472">Membrane</keyword>
<keyword evidence="4" id="KW-1003">Cell membrane</keyword>
<evidence type="ECO:0000256" key="2">
    <source>
        <dbReference type="ARBA" id="ARBA00004651"/>
    </source>
</evidence>
<comment type="subunit">
    <text evidence="8">Component of the lipopolysaccharide transport and assembly complex. The LptBFG transporter is composed of two ATP-binding proteins (LptB) and two transmembrane proteins (LptF and LptG).</text>
</comment>
<evidence type="ECO:0000256" key="1">
    <source>
        <dbReference type="ARBA" id="ARBA00002265"/>
    </source>
</evidence>
<dbReference type="InterPro" id="IPR005495">
    <property type="entry name" value="LptG/LptF_permease"/>
</dbReference>
<protein>
    <submittedName>
        <fullName evidence="10">LPS export ABC transporter permease LptG</fullName>
    </submittedName>
</protein>
<comment type="caution">
    <text evidence="10">The sequence shown here is derived from an EMBL/GenBank/DDBJ whole genome shotgun (WGS) entry which is preliminary data.</text>
</comment>
<dbReference type="GO" id="GO:0015920">
    <property type="term" value="P:lipopolysaccharide transport"/>
    <property type="evidence" value="ECO:0007669"/>
    <property type="project" value="TreeGrafter"/>
</dbReference>
<feature type="transmembrane region" description="Helical" evidence="9">
    <location>
        <begin position="12"/>
        <end position="33"/>
    </location>
</feature>
<evidence type="ECO:0000256" key="7">
    <source>
        <dbReference type="ARBA" id="ARBA00023136"/>
    </source>
</evidence>
<dbReference type="GO" id="GO:0043190">
    <property type="term" value="C:ATP-binding cassette (ABC) transporter complex"/>
    <property type="evidence" value="ECO:0007669"/>
    <property type="project" value="InterPro"/>
</dbReference>
<keyword evidence="6 9" id="KW-1133">Transmembrane helix</keyword>
<evidence type="ECO:0000256" key="5">
    <source>
        <dbReference type="ARBA" id="ARBA00022692"/>
    </source>
</evidence>
<feature type="transmembrane region" description="Helical" evidence="9">
    <location>
        <begin position="331"/>
        <end position="349"/>
    </location>
</feature>